<dbReference type="EMBL" id="SDRB02007059">
    <property type="protein sequence ID" value="THG11753.1"/>
    <property type="molecule type" value="Genomic_DNA"/>
</dbReference>
<organism evidence="2 3">
    <name type="scientific">Camellia sinensis var. sinensis</name>
    <name type="common">China tea</name>
    <dbReference type="NCBI Taxonomy" id="542762"/>
    <lineage>
        <taxon>Eukaryota</taxon>
        <taxon>Viridiplantae</taxon>
        <taxon>Streptophyta</taxon>
        <taxon>Embryophyta</taxon>
        <taxon>Tracheophyta</taxon>
        <taxon>Spermatophyta</taxon>
        <taxon>Magnoliopsida</taxon>
        <taxon>eudicotyledons</taxon>
        <taxon>Gunneridae</taxon>
        <taxon>Pentapetalae</taxon>
        <taxon>asterids</taxon>
        <taxon>Ericales</taxon>
        <taxon>Theaceae</taxon>
        <taxon>Camellia</taxon>
    </lineage>
</organism>
<name>A0A4S4E6U3_CAMSN</name>
<feature type="compositionally biased region" description="Basic and acidic residues" evidence="1">
    <location>
        <begin position="68"/>
        <end position="87"/>
    </location>
</feature>
<reference evidence="2 3" key="1">
    <citation type="journal article" date="2018" name="Proc. Natl. Acad. Sci. U.S.A.">
        <title>Draft genome sequence of Camellia sinensis var. sinensis provides insights into the evolution of the tea genome and tea quality.</title>
        <authorList>
            <person name="Wei C."/>
            <person name="Yang H."/>
            <person name="Wang S."/>
            <person name="Zhao J."/>
            <person name="Liu C."/>
            <person name="Gao L."/>
            <person name="Xia E."/>
            <person name="Lu Y."/>
            <person name="Tai Y."/>
            <person name="She G."/>
            <person name="Sun J."/>
            <person name="Cao H."/>
            <person name="Tong W."/>
            <person name="Gao Q."/>
            <person name="Li Y."/>
            <person name="Deng W."/>
            <person name="Jiang X."/>
            <person name="Wang W."/>
            <person name="Chen Q."/>
            <person name="Zhang S."/>
            <person name="Li H."/>
            <person name="Wu J."/>
            <person name="Wang P."/>
            <person name="Li P."/>
            <person name="Shi C."/>
            <person name="Zheng F."/>
            <person name="Jian J."/>
            <person name="Huang B."/>
            <person name="Shan D."/>
            <person name="Shi M."/>
            <person name="Fang C."/>
            <person name="Yue Y."/>
            <person name="Li F."/>
            <person name="Li D."/>
            <person name="Wei S."/>
            <person name="Han B."/>
            <person name="Jiang C."/>
            <person name="Yin Y."/>
            <person name="Xia T."/>
            <person name="Zhang Z."/>
            <person name="Bennetzen J.L."/>
            <person name="Zhao S."/>
            <person name="Wan X."/>
        </authorList>
    </citation>
    <scope>NUCLEOTIDE SEQUENCE [LARGE SCALE GENOMIC DNA]</scope>
    <source>
        <strain evidence="3">cv. Shuchazao</strain>
        <tissue evidence="2">Leaf</tissue>
    </source>
</reference>
<sequence length="150" mass="16236">MAASTSALAPQFSNRHGLVEPRNPNSSSFSFCKLNPYSNPVGPPIASWPGSTIGKTRRSLRIHGLFGGKKENNDNGDDAPSKRREEGQTELENALSAMLHLRAQNRTVHKINARPALCRPDRASVMNGRPLVFGQQSNSVEIETMAEGGA</sequence>
<feature type="region of interest" description="Disordered" evidence="1">
    <location>
        <begin position="63"/>
        <end position="90"/>
    </location>
</feature>
<evidence type="ECO:0000313" key="3">
    <source>
        <dbReference type="Proteomes" id="UP000306102"/>
    </source>
</evidence>
<comment type="caution">
    <text evidence="2">The sequence shown here is derived from an EMBL/GenBank/DDBJ whole genome shotgun (WGS) entry which is preliminary data.</text>
</comment>
<keyword evidence="3" id="KW-1185">Reference proteome</keyword>
<protein>
    <submittedName>
        <fullName evidence="2">Uncharacterized protein</fullName>
    </submittedName>
</protein>
<evidence type="ECO:0000313" key="2">
    <source>
        <dbReference type="EMBL" id="THG11753.1"/>
    </source>
</evidence>
<dbReference type="AlphaFoldDB" id="A0A4S4E6U3"/>
<evidence type="ECO:0000256" key="1">
    <source>
        <dbReference type="SAM" id="MobiDB-lite"/>
    </source>
</evidence>
<gene>
    <name evidence="2" type="ORF">TEA_002223</name>
</gene>
<feature type="region of interest" description="Disordered" evidence="1">
    <location>
        <begin position="1"/>
        <end position="25"/>
    </location>
</feature>
<accession>A0A4S4E6U3</accession>
<feature type="compositionally biased region" description="Polar residues" evidence="1">
    <location>
        <begin position="1"/>
        <end position="14"/>
    </location>
</feature>
<proteinExistence type="predicted"/>
<dbReference type="Proteomes" id="UP000306102">
    <property type="component" value="Unassembled WGS sequence"/>
</dbReference>